<keyword evidence="5" id="KW-1017">Isopeptide bond</keyword>
<comment type="subunit">
    <text evidence="13">Interacts with FIZ1; this interaction represses transactivation. Interacts (via the leucine-zipper domain) with CRX.</text>
</comment>
<evidence type="ECO:0000256" key="16">
    <source>
        <dbReference type="SAM" id="MobiDB-lite"/>
    </source>
</evidence>
<evidence type="ECO:0000313" key="18">
    <source>
        <dbReference type="EMBL" id="CAD5126094.1"/>
    </source>
</evidence>
<proteinExistence type="predicted"/>
<keyword evidence="9" id="KW-0010">Activator</keyword>
<dbReference type="CDD" id="cd14718">
    <property type="entry name" value="bZIP_Maf_large"/>
    <property type="match status" value="1"/>
</dbReference>
<dbReference type="GO" id="GO:0000981">
    <property type="term" value="F:DNA-binding transcription factor activity, RNA polymerase II-specific"/>
    <property type="evidence" value="ECO:0007669"/>
    <property type="project" value="TreeGrafter"/>
</dbReference>
<evidence type="ECO:0000256" key="10">
    <source>
        <dbReference type="ARBA" id="ARBA00023163"/>
    </source>
</evidence>
<evidence type="ECO:0000256" key="11">
    <source>
        <dbReference type="ARBA" id="ARBA00023242"/>
    </source>
</evidence>
<dbReference type="GO" id="GO:0045944">
    <property type="term" value="P:positive regulation of transcription by RNA polymerase II"/>
    <property type="evidence" value="ECO:0007669"/>
    <property type="project" value="UniProtKB-ARBA"/>
</dbReference>
<dbReference type="AlphaFoldDB" id="A0A7I8WDH0"/>
<evidence type="ECO:0000256" key="8">
    <source>
        <dbReference type="ARBA" id="ARBA00023125"/>
    </source>
</evidence>
<keyword evidence="7" id="KW-0805">Transcription regulation</keyword>
<gene>
    <name evidence="18" type="ORF">DGYR_LOCUS13374</name>
</gene>
<comment type="subcellular location">
    <subcellularLocation>
        <location evidence="2">Cytoplasm</location>
    </subcellularLocation>
    <subcellularLocation>
        <location evidence="1">Nucleus</location>
    </subcellularLocation>
</comment>
<dbReference type="GO" id="GO:0000978">
    <property type="term" value="F:RNA polymerase II cis-regulatory region sequence-specific DNA binding"/>
    <property type="evidence" value="ECO:0007669"/>
    <property type="project" value="TreeGrafter"/>
</dbReference>
<keyword evidence="10" id="KW-0804">Transcription</keyword>
<name>A0A7I8WDH0_9ANNE</name>
<protein>
    <recommendedName>
        <fullName evidence="14">Neural retina-specific leucine zipper protein</fullName>
    </recommendedName>
</protein>
<reference evidence="18 19" key="1">
    <citation type="submission" date="2020-08" db="EMBL/GenBank/DDBJ databases">
        <authorList>
            <person name="Hejnol A."/>
        </authorList>
    </citation>
    <scope>NUCLEOTIDE SEQUENCE [LARGE SCALE GENOMIC DNA]</scope>
</reference>
<sequence>MNSQIPDDVLTSLFTDFALEHEEKQQSYNLKHRPNHQSPSLIHNGIQSTGTSPSSKYTFSEHSDDVDTSAVVDELVRIGDELPVADEELILLPVRELNRRLHGLSKEVVIRIKQRRRTLKNRGYAQQCRTKRLQQRADLEKVNKELLEKISNLKKQMLILARERDLYKRELERFKLNSTPSSPDSGIF</sequence>
<dbReference type="FunFam" id="1.20.5.170:FF:000071">
    <property type="entry name" value="Neural retina-specific leucine zipper protein"/>
    <property type="match status" value="1"/>
</dbReference>
<feature type="coiled-coil region" evidence="15">
    <location>
        <begin position="136"/>
        <end position="170"/>
    </location>
</feature>
<dbReference type="InterPro" id="IPR008917">
    <property type="entry name" value="TF_DNA-bd_sf"/>
</dbReference>
<dbReference type="Proteomes" id="UP000549394">
    <property type="component" value="Unassembled WGS sequence"/>
</dbReference>
<keyword evidence="8" id="KW-0238">DNA-binding</keyword>
<keyword evidence="4" id="KW-0963">Cytoplasm</keyword>
<keyword evidence="3" id="KW-0217">Developmental protein</keyword>
<evidence type="ECO:0000259" key="17">
    <source>
        <dbReference type="PROSITE" id="PS50217"/>
    </source>
</evidence>
<evidence type="ECO:0000313" key="19">
    <source>
        <dbReference type="Proteomes" id="UP000549394"/>
    </source>
</evidence>
<dbReference type="GO" id="GO:0005634">
    <property type="term" value="C:nucleus"/>
    <property type="evidence" value="ECO:0007669"/>
    <property type="project" value="UniProtKB-SubCell"/>
</dbReference>
<feature type="domain" description="BZIP" evidence="17">
    <location>
        <begin position="111"/>
        <end position="174"/>
    </location>
</feature>
<dbReference type="PANTHER" id="PTHR10129:SF48">
    <property type="entry name" value="MAF-S, ISOFORM B"/>
    <property type="match status" value="1"/>
</dbReference>
<evidence type="ECO:0000256" key="1">
    <source>
        <dbReference type="ARBA" id="ARBA00004123"/>
    </source>
</evidence>
<evidence type="ECO:0000256" key="14">
    <source>
        <dbReference type="ARBA" id="ARBA00071773"/>
    </source>
</evidence>
<comment type="function">
    <text evidence="12">Acts as a transcriptional activator which regulates the expression of several rod-specific genes, including RHO and PDE6B. Also functions as a transcriptional coactivator, stimulating transcription mediated by the transcription factor CRX and NR2E3. Binds to the rhodopsin promoter in a sequence-specific manner.</text>
</comment>
<evidence type="ECO:0000256" key="12">
    <source>
        <dbReference type="ARBA" id="ARBA00055281"/>
    </source>
</evidence>
<evidence type="ECO:0000256" key="2">
    <source>
        <dbReference type="ARBA" id="ARBA00004496"/>
    </source>
</evidence>
<dbReference type="InterPro" id="IPR024874">
    <property type="entry name" value="Transcription_factor_Maf_fam"/>
</dbReference>
<evidence type="ECO:0000256" key="7">
    <source>
        <dbReference type="ARBA" id="ARBA00023015"/>
    </source>
</evidence>
<dbReference type="OrthoDB" id="5974330at2759"/>
<evidence type="ECO:0000256" key="6">
    <source>
        <dbReference type="ARBA" id="ARBA00022843"/>
    </source>
</evidence>
<evidence type="ECO:0000256" key="9">
    <source>
        <dbReference type="ARBA" id="ARBA00023159"/>
    </source>
</evidence>
<keyword evidence="19" id="KW-1185">Reference proteome</keyword>
<evidence type="ECO:0000256" key="4">
    <source>
        <dbReference type="ARBA" id="ARBA00022490"/>
    </source>
</evidence>
<dbReference type="InterPro" id="IPR004827">
    <property type="entry name" value="bZIP"/>
</dbReference>
<dbReference type="PROSITE" id="PS50217">
    <property type="entry name" value="BZIP"/>
    <property type="match status" value="1"/>
</dbReference>
<evidence type="ECO:0000256" key="13">
    <source>
        <dbReference type="ARBA" id="ARBA00066263"/>
    </source>
</evidence>
<dbReference type="EMBL" id="CAJFCJ010000032">
    <property type="protein sequence ID" value="CAD5126094.1"/>
    <property type="molecule type" value="Genomic_DNA"/>
</dbReference>
<dbReference type="GO" id="GO:0005737">
    <property type="term" value="C:cytoplasm"/>
    <property type="evidence" value="ECO:0007669"/>
    <property type="project" value="UniProtKB-SubCell"/>
</dbReference>
<evidence type="ECO:0000256" key="5">
    <source>
        <dbReference type="ARBA" id="ARBA00022499"/>
    </source>
</evidence>
<keyword evidence="15" id="KW-0175">Coiled coil</keyword>
<keyword evidence="11" id="KW-0539">Nucleus</keyword>
<keyword evidence="6" id="KW-0832">Ubl conjugation</keyword>
<feature type="compositionally biased region" description="Polar residues" evidence="16">
    <location>
        <begin position="36"/>
        <end position="58"/>
    </location>
</feature>
<comment type="caution">
    <text evidence="18">The sequence shown here is derived from an EMBL/GenBank/DDBJ whole genome shotgun (WGS) entry which is preliminary data.</text>
</comment>
<evidence type="ECO:0000256" key="3">
    <source>
        <dbReference type="ARBA" id="ARBA00022473"/>
    </source>
</evidence>
<organism evidence="18 19">
    <name type="scientific">Dimorphilus gyrociliatus</name>
    <dbReference type="NCBI Taxonomy" id="2664684"/>
    <lineage>
        <taxon>Eukaryota</taxon>
        <taxon>Metazoa</taxon>
        <taxon>Spiralia</taxon>
        <taxon>Lophotrochozoa</taxon>
        <taxon>Annelida</taxon>
        <taxon>Polychaeta</taxon>
        <taxon>Polychaeta incertae sedis</taxon>
        <taxon>Dinophilidae</taxon>
        <taxon>Dimorphilus</taxon>
    </lineage>
</organism>
<evidence type="ECO:0000256" key="15">
    <source>
        <dbReference type="SAM" id="Coils"/>
    </source>
</evidence>
<accession>A0A7I8WDH0</accession>
<dbReference type="InterPro" id="IPR004826">
    <property type="entry name" value="bZIP_Maf"/>
</dbReference>
<dbReference type="PANTHER" id="PTHR10129">
    <property type="entry name" value="TRANSCRIPTION FACTOR MAF"/>
    <property type="match status" value="1"/>
</dbReference>
<dbReference type="SUPFAM" id="SSF47454">
    <property type="entry name" value="A DNA-binding domain in eukaryotic transcription factors"/>
    <property type="match status" value="1"/>
</dbReference>
<feature type="region of interest" description="Disordered" evidence="16">
    <location>
        <begin position="25"/>
        <end position="62"/>
    </location>
</feature>
<dbReference type="Gene3D" id="1.20.5.170">
    <property type="match status" value="1"/>
</dbReference>
<dbReference type="Pfam" id="PF03131">
    <property type="entry name" value="bZIP_Maf"/>
    <property type="match status" value="1"/>
</dbReference>